<sequence length="439" mass="49638">MVTTRLRSGVVRSVQSYPFSMLTSLLRSFRPVWKPLTFPNEGVPLVAPHQKIEEETIPDYLADRYYPVRIGDVIHDRYQVVGKLGYGTTSTVWLARDLSGRRHVALKLFIRASSLGKQLDDELNIYNRIADAATRGHPGRIAVRPLLDSFDVKGPDGEHRCLVHPPLWDSVLALLHRNPTRRLLSPVLAVILKYLFRALDFLHTECHIAHTDIKADNIMFGIGATDAAFTTFEQEELKNPSPRKELDGRFVYLTRELPMPQDLANPVLCDFGSAVPLDDSREHREDVQPDAYRAPEVILEAPWTYSIDIWNVGCMIWHIFEGGHLFSGRDPEHAAYRSRAHLGEMIALLGPPPPNLLARGHRSGEFFNLSTGEFCAGIPLPATRSLEDRETTLAGSGQQQDRASFLRLMRKMLQWEPGKRSSARELMEDEWIRKHTGGG</sequence>
<evidence type="ECO:0000256" key="6">
    <source>
        <dbReference type="PROSITE-ProRule" id="PRU10141"/>
    </source>
</evidence>
<keyword evidence="1 7" id="KW-0723">Serine/threonine-protein kinase</keyword>
<dbReference type="PANTHER" id="PTHR45646:SF11">
    <property type="entry name" value="SERINE_THREONINE-PROTEIN KINASE DOA"/>
    <property type="match status" value="1"/>
</dbReference>
<comment type="caution">
    <text evidence="9">The sequence shown here is derived from an EMBL/GenBank/DDBJ whole genome shotgun (WGS) entry which is preliminary data.</text>
</comment>
<evidence type="ECO:0000313" key="9">
    <source>
        <dbReference type="EMBL" id="KXX73062.1"/>
    </source>
</evidence>
<dbReference type="InterPro" id="IPR011009">
    <property type="entry name" value="Kinase-like_dom_sf"/>
</dbReference>
<dbReference type="SUPFAM" id="SSF56112">
    <property type="entry name" value="Protein kinase-like (PK-like)"/>
    <property type="match status" value="1"/>
</dbReference>
<proteinExistence type="inferred from homology"/>
<dbReference type="VEuPathDB" id="FungiDB:MMYC01_210522"/>
<dbReference type="Gene3D" id="1.10.510.10">
    <property type="entry name" value="Transferase(Phosphotransferase) domain 1"/>
    <property type="match status" value="1"/>
</dbReference>
<evidence type="ECO:0000256" key="7">
    <source>
        <dbReference type="RuleBase" id="RU000304"/>
    </source>
</evidence>
<evidence type="ECO:0000259" key="8">
    <source>
        <dbReference type="PROSITE" id="PS50011"/>
    </source>
</evidence>
<evidence type="ECO:0000256" key="4">
    <source>
        <dbReference type="ARBA" id="ARBA00022777"/>
    </source>
</evidence>
<dbReference type="SMART" id="SM00220">
    <property type="entry name" value="S_TKc"/>
    <property type="match status" value="1"/>
</dbReference>
<evidence type="ECO:0000313" key="10">
    <source>
        <dbReference type="Proteomes" id="UP000078237"/>
    </source>
</evidence>
<dbReference type="PROSITE" id="PS50011">
    <property type="entry name" value="PROTEIN_KINASE_DOM"/>
    <property type="match status" value="1"/>
</dbReference>
<dbReference type="PANTHER" id="PTHR45646">
    <property type="entry name" value="SERINE/THREONINE-PROTEIN KINASE DOA-RELATED"/>
    <property type="match status" value="1"/>
</dbReference>
<dbReference type="PROSITE" id="PS00107">
    <property type="entry name" value="PROTEIN_KINASE_ATP"/>
    <property type="match status" value="1"/>
</dbReference>
<keyword evidence="3 6" id="KW-0547">Nucleotide-binding</keyword>
<accession>A0A175VP59</accession>
<dbReference type="GO" id="GO:0005634">
    <property type="term" value="C:nucleus"/>
    <property type="evidence" value="ECO:0007669"/>
    <property type="project" value="TreeGrafter"/>
</dbReference>
<dbReference type="InterPro" id="IPR051175">
    <property type="entry name" value="CLK_kinases"/>
</dbReference>
<dbReference type="GO" id="GO:0004674">
    <property type="term" value="F:protein serine/threonine kinase activity"/>
    <property type="evidence" value="ECO:0007669"/>
    <property type="project" value="UniProtKB-KW"/>
</dbReference>
<evidence type="ECO:0000256" key="2">
    <source>
        <dbReference type="ARBA" id="ARBA00022679"/>
    </source>
</evidence>
<feature type="binding site" evidence="6">
    <location>
        <position position="107"/>
    </location>
    <ligand>
        <name>ATP</name>
        <dbReference type="ChEBI" id="CHEBI:30616"/>
    </ligand>
</feature>
<dbReference type="InterPro" id="IPR000719">
    <property type="entry name" value="Prot_kinase_dom"/>
</dbReference>
<protein>
    <submittedName>
        <fullName evidence="9">Serine/threonine-protein kinase SRPK</fullName>
    </submittedName>
</protein>
<dbReference type="AlphaFoldDB" id="A0A175VP59"/>
<gene>
    <name evidence="9" type="ORF">MMYC01_210522</name>
</gene>
<dbReference type="InterPro" id="IPR017441">
    <property type="entry name" value="Protein_kinase_ATP_BS"/>
</dbReference>
<feature type="domain" description="Protein kinase" evidence="8">
    <location>
        <begin position="78"/>
        <end position="432"/>
    </location>
</feature>
<dbReference type="Gene3D" id="3.30.200.20">
    <property type="entry name" value="Phosphorylase Kinase, domain 1"/>
    <property type="match status" value="1"/>
</dbReference>
<evidence type="ECO:0000256" key="1">
    <source>
        <dbReference type="ARBA" id="ARBA00022527"/>
    </source>
</evidence>
<dbReference type="Proteomes" id="UP000078237">
    <property type="component" value="Unassembled WGS sequence"/>
</dbReference>
<dbReference type="Pfam" id="PF00069">
    <property type="entry name" value="Pkinase"/>
    <property type="match status" value="2"/>
</dbReference>
<name>A0A175VP59_9PEZI</name>
<dbReference type="GO" id="GO:0043484">
    <property type="term" value="P:regulation of RNA splicing"/>
    <property type="evidence" value="ECO:0007669"/>
    <property type="project" value="TreeGrafter"/>
</dbReference>
<comment type="similarity">
    <text evidence="7">Belongs to the protein kinase superfamily.</text>
</comment>
<evidence type="ECO:0000256" key="5">
    <source>
        <dbReference type="ARBA" id="ARBA00022840"/>
    </source>
</evidence>
<keyword evidence="4 9" id="KW-0418">Kinase</keyword>
<organism evidence="9 10">
    <name type="scientific">Madurella mycetomatis</name>
    <dbReference type="NCBI Taxonomy" id="100816"/>
    <lineage>
        <taxon>Eukaryota</taxon>
        <taxon>Fungi</taxon>
        <taxon>Dikarya</taxon>
        <taxon>Ascomycota</taxon>
        <taxon>Pezizomycotina</taxon>
        <taxon>Sordariomycetes</taxon>
        <taxon>Sordariomycetidae</taxon>
        <taxon>Sordariales</taxon>
        <taxon>Sordariales incertae sedis</taxon>
        <taxon>Madurella</taxon>
    </lineage>
</organism>
<keyword evidence="5 6" id="KW-0067">ATP-binding</keyword>
<dbReference type="OrthoDB" id="5979581at2759"/>
<dbReference type="GO" id="GO:0005524">
    <property type="term" value="F:ATP binding"/>
    <property type="evidence" value="ECO:0007669"/>
    <property type="project" value="UniProtKB-UniRule"/>
</dbReference>
<dbReference type="InterPro" id="IPR008271">
    <property type="entry name" value="Ser/Thr_kinase_AS"/>
</dbReference>
<dbReference type="STRING" id="100816.A0A175VP59"/>
<dbReference type="EMBL" id="LCTW02000556">
    <property type="protein sequence ID" value="KXX73062.1"/>
    <property type="molecule type" value="Genomic_DNA"/>
</dbReference>
<keyword evidence="10" id="KW-1185">Reference proteome</keyword>
<dbReference type="PROSITE" id="PS00108">
    <property type="entry name" value="PROTEIN_KINASE_ST"/>
    <property type="match status" value="1"/>
</dbReference>
<keyword evidence="2" id="KW-0808">Transferase</keyword>
<evidence type="ECO:0000256" key="3">
    <source>
        <dbReference type="ARBA" id="ARBA00022741"/>
    </source>
</evidence>
<reference evidence="9 10" key="1">
    <citation type="journal article" date="2016" name="Genome Announc.">
        <title>Genome Sequence of Madurella mycetomatis mm55, Isolated from a Human Mycetoma Case in Sudan.</title>
        <authorList>
            <person name="Smit S."/>
            <person name="Derks M.F."/>
            <person name="Bervoets S."/>
            <person name="Fahal A."/>
            <person name="van Leeuwen W."/>
            <person name="van Belkum A."/>
            <person name="van de Sande W.W."/>
        </authorList>
    </citation>
    <scope>NUCLEOTIDE SEQUENCE [LARGE SCALE GENOMIC DNA]</scope>
    <source>
        <strain evidence="10">mm55</strain>
    </source>
</reference>